<evidence type="ECO:0000313" key="2">
    <source>
        <dbReference type="Proteomes" id="UP000186364"/>
    </source>
</evidence>
<proteinExistence type="predicted"/>
<evidence type="ECO:0000313" key="1">
    <source>
        <dbReference type="EMBL" id="OLP58327.1"/>
    </source>
</evidence>
<reference evidence="1 2" key="1">
    <citation type="submission" date="2016-09" db="EMBL/GenBank/DDBJ databases">
        <title>Rhizobium sp. nov., a novel species isolated from the rice rhizosphere.</title>
        <authorList>
            <person name="Zhao J."/>
            <person name="Zhang X."/>
        </authorList>
    </citation>
    <scope>NUCLEOTIDE SEQUENCE [LARGE SCALE GENOMIC DNA]</scope>
    <source>
        <strain evidence="1 2">1.7048</strain>
    </source>
</reference>
<sequence>MATDRCRSKVGSSCILAHAVAGQATSAESRFVFQADAIGLTAVAGATSGAFRLFLPVPAVF</sequence>
<protein>
    <submittedName>
        <fullName evidence="1">Uncharacterized protein</fullName>
    </submittedName>
</protein>
<dbReference type="EMBL" id="MKIP01000058">
    <property type="protein sequence ID" value="OLP58327.1"/>
    <property type="molecule type" value="Genomic_DNA"/>
</dbReference>
<gene>
    <name evidence="1" type="ORF">BJF93_06905</name>
</gene>
<dbReference type="AlphaFoldDB" id="A0A1Q9ASD2"/>
<comment type="caution">
    <text evidence="1">The sequence shown here is derived from an EMBL/GenBank/DDBJ whole genome shotgun (WGS) entry which is preliminary data.</text>
</comment>
<organism evidence="1 2">
    <name type="scientific">Xaviernesmea oryzae</name>
    <dbReference type="NCBI Taxonomy" id="464029"/>
    <lineage>
        <taxon>Bacteria</taxon>
        <taxon>Pseudomonadati</taxon>
        <taxon>Pseudomonadota</taxon>
        <taxon>Alphaproteobacteria</taxon>
        <taxon>Hyphomicrobiales</taxon>
        <taxon>Rhizobiaceae</taxon>
        <taxon>Rhizobium/Agrobacterium group</taxon>
        <taxon>Xaviernesmea</taxon>
    </lineage>
</organism>
<keyword evidence="2" id="KW-1185">Reference proteome</keyword>
<dbReference type="Proteomes" id="UP000186364">
    <property type="component" value="Unassembled WGS sequence"/>
</dbReference>
<name>A0A1Q9ASD2_9HYPH</name>
<accession>A0A1Q9ASD2</accession>